<feature type="domain" description="BAAT/Acyl-CoA thioester hydrolase C-terminal" evidence="4">
    <location>
        <begin position="197"/>
        <end position="423"/>
    </location>
</feature>
<feature type="active site" description="Charge relay system" evidence="2">
    <location>
        <position position="374"/>
    </location>
</feature>
<gene>
    <name evidence="5" type="ORF">HKX39_10315</name>
</gene>
<dbReference type="EMBL" id="JABGBN010000012">
    <property type="protein sequence ID" value="NOL52559.1"/>
    <property type="molecule type" value="Genomic_DNA"/>
</dbReference>
<comment type="caution">
    <text evidence="5">The sequence shown here is derived from an EMBL/GenBank/DDBJ whole genome shotgun (WGS) entry which is preliminary data.</text>
</comment>
<dbReference type="Gene3D" id="2.60.40.2240">
    <property type="entry name" value="Acyl-CoA thioester hydrolase/BAAT N-terminal domain"/>
    <property type="match status" value="1"/>
</dbReference>
<reference evidence="5 6" key="1">
    <citation type="submission" date="2020-05" db="EMBL/GenBank/DDBJ databases">
        <authorList>
            <person name="Niu N."/>
        </authorList>
    </citation>
    <scope>NUCLEOTIDE SEQUENCE [LARGE SCALE GENOMIC DNA]</scope>
    <source>
        <strain evidence="5 6">3340-03</strain>
    </source>
</reference>
<dbReference type="InterPro" id="IPR014940">
    <property type="entry name" value="BAAT_C"/>
</dbReference>
<organism evidence="5 6">
    <name type="scientific">Pelistega suis</name>
    <dbReference type="NCBI Taxonomy" id="1631957"/>
    <lineage>
        <taxon>Bacteria</taxon>
        <taxon>Pseudomonadati</taxon>
        <taxon>Pseudomonadota</taxon>
        <taxon>Betaproteobacteria</taxon>
        <taxon>Burkholderiales</taxon>
        <taxon>Alcaligenaceae</taxon>
        <taxon>Pelistega</taxon>
    </lineage>
</organism>
<dbReference type="InterPro" id="IPR042490">
    <property type="entry name" value="Thio_Ohase/BAAT_N"/>
</dbReference>
<dbReference type="AlphaFoldDB" id="A0A849P4G5"/>
<dbReference type="InterPro" id="IPR029058">
    <property type="entry name" value="AB_hydrolase_fold"/>
</dbReference>
<sequence length="428" mass="47476">MVKLDITPVKALIDIPRHIRVCGLKAGTELSLHTETQRGQGIYWRSQAVFVADNEGVVDTSRDAPIRGDYQGVDGMGLIFSQVPDSPQSNVFPDDVTQHLITKIFVYQKETLLAQGEMIQILCTTETERIEVRDNGLVGTLFKPKAKKAYPAIIVLNGSGGGINEPRAALYAAHGYIAFALAYFKAPGLSDYISHTPLEYFVKGIDWLRTHYSPKDDFVALSGQSRGGELVLLLASLFPEKISAVIAFVPGAVVHSAQNAADPKLGREGYAWLLEGKPIPHVWENNKTATWAPFDEGEPPHRHELAIKTALQDSEAVARARIRVEDCRCPILLISAEDDGAWPSQWYSQMVMDTLAQHHYPYIYRWSDHAEAGHTIVFPYLPTTQIVHTHPVSKRLSTQGGNMYANAKANQQAWADVVMFLRDCTNIC</sequence>
<dbReference type="Pfam" id="PF04775">
    <property type="entry name" value="Bile_Hydr_Trans"/>
    <property type="match status" value="1"/>
</dbReference>
<evidence type="ECO:0000256" key="1">
    <source>
        <dbReference type="ARBA" id="ARBA00006538"/>
    </source>
</evidence>
<dbReference type="PANTHER" id="PTHR10824:SF4">
    <property type="entry name" value="ACYL-COENZYME A THIOESTERASE 1-LIKE"/>
    <property type="match status" value="1"/>
</dbReference>
<accession>A0A849P4G5</accession>
<feature type="active site" description="Charge relay system" evidence="2">
    <location>
        <position position="225"/>
    </location>
</feature>
<dbReference type="GO" id="GO:0006637">
    <property type="term" value="P:acyl-CoA metabolic process"/>
    <property type="evidence" value="ECO:0007669"/>
    <property type="project" value="InterPro"/>
</dbReference>
<dbReference type="PANTHER" id="PTHR10824">
    <property type="entry name" value="ACYL-COENZYME A THIOESTERASE-RELATED"/>
    <property type="match status" value="1"/>
</dbReference>
<evidence type="ECO:0000259" key="3">
    <source>
        <dbReference type="Pfam" id="PF04775"/>
    </source>
</evidence>
<protein>
    <submittedName>
        <fullName evidence="5">Palmitoyl-CoA hydrolase</fullName>
    </submittedName>
</protein>
<dbReference type="Proteomes" id="UP000537862">
    <property type="component" value="Unassembled WGS sequence"/>
</dbReference>
<dbReference type="SUPFAM" id="SSF53474">
    <property type="entry name" value="alpha/beta-Hydrolases"/>
    <property type="match status" value="1"/>
</dbReference>
<comment type="similarity">
    <text evidence="1">Belongs to the C/M/P thioester hydrolase family.</text>
</comment>
<dbReference type="GO" id="GO:0047617">
    <property type="term" value="F:fatty acyl-CoA hydrolase activity"/>
    <property type="evidence" value="ECO:0007669"/>
    <property type="project" value="TreeGrafter"/>
</dbReference>
<dbReference type="InterPro" id="IPR006862">
    <property type="entry name" value="Thio_Ohase/aa_AcTrfase"/>
</dbReference>
<dbReference type="Pfam" id="PF08840">
    <property type="entry name" value="BAAT_C"/>
    <property type="match status" value="1"/>
</dbReference>
<evidence type="ECO:0000259" key="4">
    <source>
        <dbReference type="Pfam" id="PF08840"/>
    </source>
</evidence>
<name>A0A849P4G5_9BURK</name>
<dbReference type="InterPro" id="IPR016662">
    <property type="entry name" value="Acyl-CoA_thioEstase_long-chain"/>
</dbReference>
<dbReference type="PIRSF" id="PIRSF016521">
    <property type="entry name" value="Acyl-CoA_hydro"/>
    <property type="match status" value="1"/>
</dbReference>
<dbReference type="RefSeq" id="WP_171681247.1">
    <property type="nucleotide sequence ID" value="NZ_JABGBN010000012.1"/>
</dbReference>
<keyword evidence="5" id="KW-0378">Hydrolase</keyword>
<keyword evidence="6" id="KW-1185">Reference proteome</keyword>
<evidence type="ECO:0000313" key="6">
    <source>
        <dbReference type="Proteomes" id="UP000537862"/>
    </source>
</evidence>
<dbReference type="GO" id="GO:0006631">
    <property type="term" value="P:fatty acid metabolic process"/>
    <property type="evidence" value="ECO:0007669"/>
    <property type="project" value="TreeGrafter"/>
</dbReference>
<evidence type="ECO:0000256" key="2">
    <source>
        <dbReference type="PIRSR" id="PIRSR016521-1"/>
    </source>
</evidence>
<feature type="active site" description="Charge relay system" evidence="2">
    <location>
        <position position="339"/>
    </location>
</feature>
<proteinExistence type="inferred from homology"/>
<dbReference type="Gene3D" id="3.40.50.1820">
    <property type="entry name" value="alpha/beta hydrolase"/>
    <property type="match status" value="1"/>
</dbReference>
<feature type="domain" description="Acyl-CoA thioester hydrolase/bile acid-CoA amino acid N-acetyltransferase" evidence="3">
    <location>
        <begin position="15"/>
        <end position="133"/>
    </location>
</feature>
<evidence type="ECO:0000313" key="5">
    <source>
        <dbReference type="EMBL" id="NOL52559.1"/>
    </source>
</evidence>